<accession>A0A364NX79</accession>
<dbReference type="Proteomes" id="UP000251075">
    <property type="component" value="Unassembled WGS sequence"/>
</dbReference>
<dbReference type="AlphaFoldDB" id="A0A364NX79"/>
<reference evidence="1 2" key="1">
    <citation type="submission" date="2017-11" db="EMBL/GenBank/DDBJ databases">
        <title>Draft genome sequence of magnetotactic bacterium Magnetospirillum kuznetsovii LBB-42.</title>
        <authorList>
            <person name="Grouzdev D.S."/>
            <person name="Rysina M.S."/>
            <person name="Baslerov R.V."/>
            <person name="Koziaeva V."/>
        </authorList>
    </citation>
    <scope>NUCLEOTIDE SEQUENCE [LARGE SCALE GENOMIC DNA]</scope>
    <source>
        <strain evidence="1 2">LBB-42</strain>
    </source>
</reference>
<keyword evidence="2" id="KW-1185">Reference proteome</keyword>
<sequence>MAGNSFDVVNYSVRPNKNVERKLLAESLAALAPQFNISDYRYVGFGSMWFTDFALFHRTLQISDMISIEGGGEDAVRRAEFNRPHTCICVLGGYSTEVLASAIEDKKRSIVWLDYDKGPGEAPAEEDIEIFFRHASSGSIVMFSMNAHGERIRLRKDTGKGFKPRLEGLKDLLKHLVPSWVKEDDLKNETYPSTLARIFLDHMKSIPVRLGRTVKFIPLYNIYYRDGAPMITVGGMLCDKSDETTLTSLNLDKRFFYIGEEPQLRIEVPHLTPKEKILIDCTVPYNLRNDCKMIGLDGLGPNDGMENAPISREMLEQYVKFHRYFPYYAEVI</sequence>
<proteinExistence type="predicted"/>
<name>A0A364NX79_9PROT</name>
<protein>
    <submittedName>
        <fullName evidence="1">Uncharacterized protein</fullName>
    </submittedName>
</protein>
<evidence type="ECO:0000313" key="2">
    <source>
        <dbReference type="Proteomes" id="UP000251075"/>
    </source>
</evidence>
<dbReference type="RefSeq" id="WP_112144929.1">
    <property type="nucleotide sequence ID" value="NZ_PGTO01000008.1"/>
</dbReference>
<comment type="caution">
    <text evidence="1">The sequence shown here is derived from an EMBL/GenBank/DDBJ whole genome shotgun (WGS) entry which is preliminary data.</text>
</comment>
<dbReference type="OrthoDB" id="9181262at2"/>
<dbReference type="InterPro" id="IPR046788">
    <property type="entry name" value="Methyltransf_35"/>
</dbReference>
<evidence type="ECO:0000313" key="1">
    <source>
        <dbReference type="EMBL" id="RAU21672.1"/>
    </source>
</evidence>
<dbReference type="EMBL" id="PGTO01000008">
    <property type="protein sequence ID" value="RAU21672.1"/>
    <property type="molecule type" value="Genomic_DNA"/>
</dbReference>
<gene>
    <name evidence="1" type="ORF">CU669_11885</name>
</gene>
<organism evidence="1 2">
    <name type="scientific">Paramagnetospirillum kuznetsovii</name>
    <dbReference type="NCBI Taxonomy" id="2053833"/>
    <lineage>
        <taxon>Bacteria</taxon>
        <taxon>Pseudomonadati</taxon>
        <taxon>Pseudomonadota</taxon>
        <taxon>Alphaproteobacteria</taxon>
        <taxon>Rhodospirillales</taxon>
        <taxon>Magnetospirillaceae</taxon>
        <taxon>Paramagnetospirillum</taxon>
    </lineage>
</organism>
<dbReference type="Pfam" id="PF20553">
    <property type="entry name" value="Methyltransf_35"/>
    <property type="match status" value="1"/>
</dbReference>